<proteinExistence type="predicted"/>
<name>A0A5C5VNL5_9PLAN</name>
<gene>
    <name evidence="4" type="ORF">KOR42_49700</name>
</gene>
<evidence type="ECO:0000259" key="3">
    <source>
        <dbReference type="PROSITE" id="PS50975"/>
    </source>
</evidence>
<keyword evidence="1" id="KW-0067">ATP-binding</keyword>
<evidence type="ECO:0000256" key="1">
    <source>
        <dbReference type="PROSITE-ProRule" id="PRU00409"/>
    </source>
</evidence>
<feature type="region of interest" description="Disordered" evidence="2">
    <location>
        <begin position="330"/>
        <end position="356"/>
    </location>
</feature>
<dbReference type="InterPro" id="IPR011761">
    <property type="entry name" value="ATP-grasp"/>
</dbReference>
<dbReference type="PROSITE" id="PS50975">
    <property type="entry name" value="ATP_GRASP"/>
    <property type="match status" value="1"/>
</dbReference>
<keyword evidence="5" id="KW-1185">Reference proteome</keyword>
<dbReference type="GO" id="GO:0005524">
    <property type="term" value="F:ATP binding"/>
    <property type="evidence" value="ECO:0007669"/>
    <property type="project" value="UniProtKB-UniRule"/>
</dbReference>
<evidence type="ECO:0000256" key="2">
    <source>
        <dbReference type="SAM" id="MobiDB-lite"/>
    </source>
</evidence>
<dbReference type="EMBL" id="SIHI01000053">
    <property type="protein sequence ID" value="TWT40188.1"/>
    <property type="molecule type" value="Genomic_DNA"/>
</dbReference>
<dbReference type="GO" id="GO:0046872">
    <property type="term" value="F:metal ion binding"/>
    <property type="evidence" value="ECO:0007669"/>
    <property type="project" value="InterPro"/>
</dbReference>
<dbReference type="OrthoDB" id="20966at2"/>
<feature type="domain" description="ATP-grasp" evidence="3">
    <location>
        <begin position="124"/>
        <end position="328"/>
    </location>
</feature>
<dbReference type="AlphaFoldDB" id="A0A5C5VNL5"/>
<evidence type="ECO:0000313" key="5">
    <source>
        <dbReference type="Proteomes" id="UP000317243"/>
    </source>
</evidence>
<accession>A0A5C5VNL5</accession>
<keyword evidence="1" id="KW-0547">Nucleotide-binding</keyword>
<dbReference type="SUPFAM" id="SSF56059">
    <property type="entry name" value="Glutathione synthetase ATP-binding domain-like"/>
    <property type="match status" value="1"/>
</dbReference>
<feature type="compositionally biased region" description="Polar residues" evidence="2">
    <location>
        <begin position="331"/>
        <end position="344"/>
    </location>
</feature>
<protein>
    <recommendedName>
        <fullName evidence="3">ATP-grasp domain-containing protein</fullName>
    </recommendedName>
</protein>
<sequence length="356" mass="40221">MSTLWIGNFCFEDELESPKTLPRTLQRLEEELTPCLIAASQPGDFILTRTPWTPESWPELEAMGLADRTFVTIEELRDLRPSIERTQPWGWTQPAQELCKKYQLPAHSPSAQSVRVVNSRRTSRQLSIDLGCPLPGEIILESIADLTSALTSKLYENGFVIKTELGQSGRGQIRSETPGLTDSQVAWAKKRLQAGQRLFLEPRLTPILELGIQWDIPETGDPVIFAVTQLKSSPQGRYAQTIVHPNDLPEEPTTAVLSFQSQAVQRLQAEGYFGSVGIDAMIYQSPDNEIQIRPLQDINGRWTMGRLACFWAQHCFPNRKNVRWTHARETPTPSAIRTSPTRINEQPVDHATWCHE</sequence>
<reference evidence="4 5" key="1">
    <citation type="submission" date="2019-02" db="EMBL/GenBank/DDBJ databases">
        <title>Deep-cultivation of Planctomycetes and their phenomic and genomic characterization uncovers novel biology.</title>
        <authorList>
            <person name="Wiegand S."/>
            <person name="Jogler M."/>
            <person name="Boedeker C."/>
            <person name="Pinto D."/>
            <person name="Vollmers J."/>
            <person name="Rivas-Marin E."/>
            <person name="Kohn T."/>
            <person name="Peeters S.H."/>
            <person name="Heuer A."/>
            <person name="Rast P."/>
            <person name="Oberbeckmann S."/>
            <person name="Bunk B."/>
            <person name="Jeske O."/>
            <person name="Meyerdierks A."/>
            <person name="Storesund J.E."/>
            <person name="Kallscheuer N."/>
            <person name="Luecker S."/>
            <person name="Lage O.M."/>
            <person name="Pohl T."/>
            <person name="Merkel B.J."/>
            <person name="Hornburger P."/>
            <person name="Mueller R.-W."/>
            <person name="Bruemmer F."/>
            <person name="Labrenz M."/>
            <person name="Spormann A.M."/>
            <person name="Op Den Camp H."/>
            <person name="Overmann J."/>
            <person name="Amann R."/>
            <person name="Jetten M.S.M."/>
            <person name="Mascher T."/>
            <person name="Medema M.H."/>
            <person name="Devos D.P."/>
            <person name="Kaster A.-K."/>
            <person name="Ovreas L."/>
            <person name="Rohde M."/>
            <person name="Galperin M.Y."/>
            <person name="Jogler C."/>
        </authorList>
    </citation>
    <scope>NUCLEOTIDE SEQUENCE [LARGE SCALE GENOMIC DNA]</scope>
    <source>
        <strain evidence="4 5">KOR42</strain>
    </source>
</reference>
<evidence type="ECO:0000313" key="4">
    <source>
        <dbReference type="EMBL" id="TWT40188.1"/>
    </source>
</evidence>
<dbReference type="RefSeq" id="WP_146512278.1">
    <property type="nucleotide sequence ID" value="NZ_SIHI01000053.1"/>
</dbReference>
<dbReference type="Proteomes" id="UP000317243">
    <property type="component" value="Unassembled WGS sequence"/>
</dbReference>
<comment type="caution">
    <text evidence="4">The sequence shown here is derived from an EMBL/GenBank/DDBJ whole genome shotgun (WGS) entry which is preliminary data.</text>
</comment>
<organism evidence="4 5">
    <name type="scientific">Thalassoglobus neptunius</name>
    <dbReference type="NCBI Taxonomy" id="1938619"/>
    <lineage>
        <taxon>Bacteria</taxon>
        <taxon>Pseudomonadati</taxon>
        <taxon>Planctomycetota</taxon>
        <taxon>Planctomycetia</taxon>
        <taxon>Planctomycetales</taxon>
        <taxon>Planctomycetaceae</taxon>
        <taxon>Thalassoglobus</taxon>
    </lineage>
</organism>